<protein>
    <submittedName>
        <fullName evidence="2">Uncharacterized protein</fullName>
    </submittedName>
</protein>
<comment type="caution">
    <text evidence="2">The sequence shown here is derived from an EMBL/GenBank/DDBJ whole genome shotgun (WGS) entry which is preliminary data.</text>
</comment>
<gene>
    <name evidence="2" type="ORF">TNIN_355161</name>
</gene>
<evidence type="ECO:0000256" key="1">
    <source>
        <dbReference type="SAM" id="MobiDB-lite"/>
    </source>
</evidence>
<dbReference type="Proteomes" id="UP000886998">
    <property type="component" value="Unassembled WGS sequence"/>
</dbReference>
<evidence type="ECO:0000313" key="3">
    <source>
        <dbReference type="Proteomes" id="UP000886998"/>
    </source>
</evidence>
<proteinExistence type="predicted"/>
<reference evidence="2" key="1">
    <citation type="submission" date="2020-08" db="EMBL/GenBank/DDBJ databases">
        <title>Multicomponent nature underlies the extraordinary mechanical properties of spider dragline silk.</title>
        <authorList>
            <person name="Kono N."/>
            <person name="Nakamura H."/>
            <person name="Mori M."/>
            <person name="Yoshida Y."/>
            <person name="Ohtoshi R."/>
            <person name="Malay A.D."/>
            <person name="Moran D.A.P."/>
            <person name="Tomita M."/>
            <person name="Numata K."/>
            <person name="Arakawa K."/>
        </authorList>
    </citation>
    <scope>NUCLEOTIDE SEQUENCE</scope>
</reference>
<dbReference type="AlphaFoldDB" id="A0A8X7C773"/>
<feature type="compositionally biased region" description="Polar residues" evidence="1">
    <location>
        <begin position="145"/>
        <end position="154"/>
    </location>
</feature>
<dbReference type="EMBL" id="BMAV01012028">
    <property type="protein sequence ID" value="GFY58350.1"/>
    <property type="molecule type" value="Genomic_DNA"/>
</dbReference>
<accession>A0A8X7C773</accession>
<sequence>MLFKYRHSQWKMKHPIFVAILFTKKGFGNFPFESFPDSLLVKNDSLEDDSSSDKGSGKIEPMNNLSGTLSCPLLVDPSFKKKKFFDRTFFLQAKWGVPNALFPPQKPPKRTSYFKKEKPRLPVHTEPRGKPHFNPDGGKMLESVPRSQSESFQQWRPGRESPLLSGAQVLFFQSPRA</sequence>
<evidence type="ECO:0000313" key="2">
    <source>
        <dbReference type="EMBL" id="GFY58350.1"/>
    </source>
</evidence>
<organism evidence="2 3">
    <name type="scientific">Trichonephila inaurata madagascariensis</name>
    <dbReference type="NCBI Taxonomy" id="2747483"/>
    <lineage>
        <taxon>Eukaryota</taxon>
        <taxon>Metazoa</taxon>
        <taxon>Ecdysozoa</taxon>
        <taxon>Arthropoda</taxon>
        <taxon>Chelicerata</taxon>
        <taxon>Arachnida</taxon>
        <taxon>Araneae</taxon>
        <taxon>Araneomorphae</taxon>
        <taxon>Entelegynae</taxon>
        <taxon>Araneoidea</taxon>
        <taxon>Nephilidae</taxon>
        <taxon>Trichonephila</taxon>
        <taxon>Trichonephila inaurata</taxon>
    </lineage>
</organism>
<feature type="compositionally biased region" description="Basic and acidic residues" evidence="1">
    <location>
        <begin position="119"/>
        <end position="129"/>
    </location>
</feature>
<feature type="region of interest" description="Disordered" evidence="1">
    <location>
        <begin position="119"/>
        <end position="159"/>
    </location>
</feature>
<name>A0A8X7C773_9ARAC</name>
<keyword evidence="3" id="KW-1185">Reference proteome</keyword>